<sequence length="90" mass="9291">MTIEIEDVVVNGDKMAVRAVNRANHTGELLGVEGTGTGTEVDLRAADCASGTWRATSQLPPRTGAHPRRVAVAYLIASATGNSCAGALSR</sequence>
<gene>
    <name evidence="1" type="ORF">HEB94_000991</name>
</gene>
<comment type="caution">
    <text evidence="1">The sequence shown here is derived from an EMBL/GenBank/DDBJ whole genome shotgun (WGS) entry which is preliminary data.</text>
</comment>
<dbReference type="EMBL" id="JADBEM010000001">
    <property type="protein sequence ID" value="MBE1604143.1"/>
    <property type="molecule type" value="Genomic_DNA"/>
</dbReference>
<dbReference type="InterPro" id="IPR032710">
    <property type="entry name" value="NTF2-like_dom_sf"/>
</dbReference>
<dbReference type="AlphaFoldDB" id="A0A927RI33"/>
<organism evidence="1 2">
    <name type="scientific">Actinopolymorpha pittospori</name>
    <dbReference type="NCBI Taxonomy" id="648752"/>
    <lineage>
        <taxon>Bacteria</taxon>
        <taxon>Bacillati</taxon>
        <taxon>Actinomycetota</taxon>
        <taxon>Actinomycetes</taxon>
        <taxon>Propionibacteriales</taxon>
        <taxon>Actinopolymorphaceae</taxon>
        <taxon>Actinopolymorpha</taxon>
    </lineage>
</organism>
<evidence type="ECO:0000313" key="2">
    <source>
        <dbReference type="Proteomes" id="UP000638648"/>
    </source>
</evidence>
<proteinExistence type="predicted"/>
<protein>
    <submittedName>
        <fullName evidence="1">Uncharacterized protein</fullName>
    </submittedName>
</protein>
<dbReference type="Proteomes" id="UP000638648">
    <property type="component" value="Unassembled WGS sequence"/>
</dbReference>
<dbReference type="SUPFAM" id="SSF54427">
    <property type="entry name" value="NTF2-like"/>
    <property type="match status" value="1"/>
</dbReference>
<reference evidence="1" key="1">
    <citation type="submission" date="2020-10" db="EMBL/GenBank/DDBJ databases">
        <title>Sequencing the genomes of 1000 actinobacteria strains.</title>
        <authorList>
            <person name="Klenk H.-P."/>
        </authorList>
    </citation>
    <scope>NUCLEOTIDE SEQUENCE</scope>
    <source>
        <strain evidence="1">DSM 45354</strain>
    </source>
</reference>
<dbReference type="Gene3D" id="3.10.450.50">
    <property type="match status" value="1"/>
</dbReference>
<name>A0A927RI33_9ACTN</name>
<keyword evidence="2" id="KW-1185">Reference proteome</keyword>
<evidence type="ECO:0000313" key="1">
    <source>
        <dbReference type="EMBL" id="MBE1604143.1"/>
    </source>
</evidence>
<accession>A0A927RI33</accession>